<evidence type="ECO:0000256" key="1">
    <source>
        <dbReference type="ARBA" id="ARBA00004123"/>
    </source>
</evidence>
<organism evidence="9 10">
    <name type="scientific">Psophia crepitans</name>
    <name type="common">common trumpeter</name>
    <dbReference type="NCBI Taxonomy" id="54359"/>
    <lineage>
        <taxon>Eukaryota</taxon>
        <taxon>Metazoa</taxon>
        <taxon>Chordata</taxon>
        <taxon>Craniata</taxon>
        <taxon>Vertebrata</taxon>
        <taxon>Euteleostomi</taxon>
        <taxon>Archelosauria</taxon>
        <taxon>Archosauria</taxon>
        <taxon>Dinosauria</taxon>
        <taxon>Saurischia</taxon>
        <taxon>Theropoda</taxon>
        <taxon>Coelurosauria</taxon>
        <taxon>Aves</taxon>
        <taxon>Neognathae</taxon>
        <taxon>Neoaves</taxon>
        <taxon>Gruiformes</taxon>
        <taxon>Psophiidae</taxon>
        <taxon>Psophia</taxon>
    </lineage>
</organism>
<dbReference type="PROSITE" id="PS51805">
    <property type="entry name" value="EPHD"/>
    <property type="match status" value="1"/>
</dbReference>
<dbReference type="InterPro" id="IPR042013">
    <property type="entry name" value="PHF7/G2E3_ePHD"/>
</dbReference>
<evidence type="ECO:0000256" key="2">
    <source>
        <dbReference type="ARBA" id="ARBA00004906"/>
    </source>
</evidence>
<name>A0A7K9X478_9GRUI</name>
<evidence type="ECO:0000256" key="5">
    <source>
        <dbReference type="ARBA" id="ARBA00022771"/>
    </source>
</evidence>
<accession>A0A7K9X478</accession>
<evidence type="ECO:0000256" key="7">
    <source>
        <dbReference type="ARBA" id="ARBA00022833"/>
    </source>
</evidence>
<gene>
    <name evidence="9" type="primary">Phf7_1</name>
    <name evidence="9" type="ORF">PSOCRE_R04606</name>
</gene>
<dbReference type="InterPro" id="IPR034732">
    <property type="entry name" value="EPHD"/>
</dbReference>
<dbReference type="PANTHER" id="PTHR12420">
    <property type="entry name" value="PHD FINGER PROTEIN"/>
    <property type="match status" value="1"/>
</dbReference>
<comment type="caution">
    <text evidence="9">The sequence shown here is derived from an EMBL/GenBank/DDBJ whole genome shotgun (WGS) entry which is preliminary data.</text>
</comment>
<evidence type="ECO:0000313" key="9">
    <source>
        <dbReference type="EMBL" id="NXI92167.1"/>
    </source>
</evidence>
<evidence type="ECO:0000256" key="4">
    <source>
        <dbReference type="ARBA" id="ARBA00022723"/>
    </source>
</evidence>
<dbReference type="AlphaFoldDB" id="A0A7K9X478"/>
<dbReference type="InterPro" id="IPR013083">
    <property type="entry name" value="Znf_RING/FYVE/PHD"/>
</dbReference>
<dbReference type="SUPFAM" id="SSF57903">
    <property type="entry name" value="FYVE/PHD zinc finger"/>
    <property type="match status" value="1"/>
</dbReference>
<dbReference type="InterPro" id="IPR001965">
    <property type="entry name" value="Znf_PHD"/>
</dbReference>
<keyword evidence="6" id="KW-0833">Ubl conjugation pathway</keyword>
<dbReference type="Gene3D" id="3.30.40.10">
    <property type="entry name" value="Zinc/RING finger domain, C3HC4 (zinc finger)"/>
    <property type="match status" value="1"/>
</dbReference>
<evidence type="ECO:0000256" key="3">
    <source>
        <dbReference type="ARBA" id="ARBA00022679"/>
    </source>
</evidence>
<evidence type="ECO:0000259" key="8">
    <source>
        <dbReference type="PROSITE" id="PS51805"/>
    </source>
</evidence>
<keyword evidence="10" id="KW-1185">Reference proteome</keyword>
<proteinExistence type="predicted"/>
<dbReference type="PANTHER" id="PTHR12420:SF47">
    <property type="entry name" value="PHD FINGER PROTEIN 7"/>
    <property type="match status" value="1"/>
</dbReference>
<dbReference type="GO" id="GO:0005634">
    <property type="term" value="C:nucleus"/>
    <property type="evidence" value="ECO:0007669"/>
    <property type="project" value="TreeGrafter"/>
</dbReference>
<keyword evidence="3" id="KW-0808">Transferase</keyword>
<comment type="pathway">
    <text evidence="2">Protein modification; protein ubiquitination.</text>
</comment>
<dbReference type="Pfam" id="PF13771">
    <property type="entry name" value="zf-HC5HC2H"/>
    <property type="match status" value="1"/>
</dbReference>
<comment type="subcellular location">
    <subcellularLocation>
        <location evidence="1">Nucleus</location>
    </subcellularLocation>
</comment>
<feature type="non-terminal residue" evidence="9">
    <location>
        <position position="1"/>
    </location>
</feature>
<feature type="non-terminal residue" evidence="9">
    <location>
        <position position="119"/>
    </location>
</feature>
<keyword evidence="5" id="KW-0863">Zinc-finger</keyword>
<feature type="domain" description="PHD-type" evidence="8">
    <location>
        <begin position="1"/>
        <end position="113"/>
    </location>
</feature>
<evidence type="ECO:0000256" key="6">
    <source>
        <dbReference type="ARBA" id="ARBA00022786"/>
    </source>
</evidence>
<reference evidence="9 10" key="1">
    <citation type="submission" date="2019-09" db="EMBL/GenBank/DDBJ databases">
        <title>Bird 10,000 Genomes (B10K) Project - Family phase.</title>
        <authorList>
            <person name="Zhang G."/>
        </authorList>
    </citation>
    <scope>NUCLEOTIDE SEQUENCE [LARGE SCALE GENOMIC DNA]</scope>
    <source>
        <strain evidence="9">B10K-DU-001-60</strain>
        <tissue evidence="9">Muscle</tissue>
    </source>
</reference>
<dbReference type="CDD" id="cd15669">
    <property type="entry name" value="ePHD_PHF7_G2E3_like"/>
    <property type="match status" value="1"/>
</dbReference>
<keyword evidence="4" id="KW-0479">Metal-binding</keyword>
<dbReference type="InterPro" id="IPR011011">
    <property type="entry name" value="Znf_FYVE_PHD"/>
</dbReference>
<sequence length="119" mass="13618">CMLCRQAEADPDMYGQKLQMHGIIAHVFCLFFANGLFQQPLDNVGTLGFLVEDIRRTIRQAAQKNCFVCGRSGATITCRETGCDRSFHLPCAAERECITQYFGLYRSFCWEHRPEQTVE</sequence>
<evidence type="ECO:0000313" key="10">
    <source>
        <dbReference type="Proteomes" id="UP000587472"/>
    </source>
</evidence>
<keyword evidence="7" id="KW-0862">Zinc</keyword>
<dbReference type="Proteomes" id="UP000587472">
    <property type="component" value="Unassembled WGS sequence"/>
</dbReference>
<dbReference type="InterPro" id="IPR051188">
    <property type="entry name" value="PHD-type_Zinc_Finger"/>
</dbReference>
<protein>
    <submittedName>
        <fullName evidence="9">PHF7 protein</fullName>
    </submittedName>
</protein>
<dbReference type="GO" id="GO:0008270">
    <property type="term" value="F:zinc ion binding"/>
    <property type="evidence" value="ECO:0007669"/>
    <property type="project" value="UniProtKB-KW"/>
</dbReference>
<dbReference type="EMBL" id="VWZZ01001746">
    <property type="protein sequence ID" value="NXI92167.1"/>
    <property type="molecule type" value="Genomic_DNA"/>
</dbReference>
<dbReference type="SMART" id="SM00249">
    <property type="entry name" value="PHD"/>
    <property type="match status" value="1"/>
</dbReference>